<proteinExistence type="predicted"/>
<dbReference type="PANTHER" id="PTHR36925:SF1">
    <property type="entry name" value="COBALT-PRECORRIN-6A REDUCTASE"/>
    <property type="match status" value="1"/>
</dbReference>
<evidence type="ECO:0000313" key="4">
    <source>
        <dbReference type="EMBL" id="PWW83277.1"/>
    </source>
</evidence>
<comment type="pathway">
    <text evidence="1">Cofactor biosynthesis; adenosylcobalamin biosynthesis.</text>
</comment>
<evidence type="ECO:0000256" key="3">
    <source>
        <dbReference type="ARBA" id="ARBA00023002"/>
    </source>
</evidence>
<dbReference type="RefSeq" id="WP_110022157.1">
    <property type="nucleotide sequence ID" value="NZ_PDNZ01000001.1"/>
</dbReference>
<keyword evidence="5" id="KW-1185">Reference proteome</keyword>
<dbReference type="AlphaFoldDB" id="A0A317TBA8"/>
<dbReference type="PANTHER" id="PTHR36925">
    <property type="entry name" value="COBALT-PRECORRIN-6A REDUCTASE"/>
    <property type="match status" value="1"/>
</dbReference>
<dbReference type="Pfam" id="PF02571">
    <property type="entry name" value="CbiJ"/>
    <property type="match status" value="1"/>
</dbReference>
<organism evidence="4 5">
    <name type="scientific">Prosthecochloris marina</name>
    <dbReference type="NCBI Taxonomy" id="2017681"/>
    <lineage>
        <taxon>Bacteria</taxon>
        <taxon>Pseudomonadati</taxon>
        <taxon>Chlorobiota</taxon>
        <taxon>Chlorobiia</taxon>
        <taxon>Chlorobiales</taxon>
        <taxon>Chlorobiaceae</taxon>
        <taxon>Prosthecochloris</taxon>
    </lineage>
</organism>
<dbReference type="GO" id="GO:0009236">
    <property type="term" value="P:cobalamin biosynthetic process"/>
    <property type="evidence" value="ECO:0007669"/>
    <property type="project" value="UniProtKB-UniPathway"/>
</dbReference>
<dbReference type="OrthoDB" id="9780707at2"/>
<protein>
    <submittedName>
        <fullName evidence="4">Precorrin-6A reductase</fullName>
    </submittedName>
</protein>
<dbReference type="InterPro" id="IPR003723">
    <property type="entry name" value="Precorrin-6x_reduct"/>
</dbReference>
<evidence type="ECO:0000256" key="1">
    <source>
        <dbReference type="ARBA" id="ARBA00004953"/>
    </source>
</evidence>
<keyword evidence="2" id="KW-0169">Cobalamin biosynthesis</keyword>
<name>A0A317TBA8_9CHLB</name>
<gene>
    <name evidence="4" type="primary">cobK</name>
    <name evidence="4" type="ORF">CR164_01600</name>
</gene>
<sequence length="261" mass="29775">MIVVFGGTTEGKLVARFLEEKELAYLYSTKTEVEPFVMVHGKYRFGALDERGMEHLFRRRNVTAVIDAAHPFASLLHETVSDVCLRFSIPVIRFERIYDLPREAAYSKNIYYSSSFPEAIDLLRFLKPKRVLAMTGVQTIDALRSYWKEHEMRVRILPSGKSVMHAQKQGFPLGNLILHKPSGFLEDERRIIRAYGIDCLLVKESGNSGFLPVKITAAMLCGIPVVIVKRPKLPDSFITVTKRSELNRQLERISKLHHAGE</sequence>
<dbReference type="EMBL" id="PDNZ01000001">
    <property type="protein sequence ID" value="PWW83277.1"/>
    <property type="molecule type" value="Genomic_DNA"/>
</dbReference>
<dbReference type="PROSITE" id="PS51014">
    <property type="entry name" value="COBK_CBIJ"/>
    <property type="match status" value="1"/>
</dbReference>
<dbReference type="NCBIfam" id="TIGR00715">
    <property type="entry name" value="precor6x_red"/>
    <property type="match status" value="1"/>
</dbReference>
<dbReference type="GO" id="GO:0016994">
    <property type="term" value="F:precorrin-6A reductase activity"/>
    <property type="evidence" value="ECO:0007669"/>
    <property type="project" value="InterPro"/>
</dbReference>
<keyword evidence="3" id="KW-0560">Oxidoreductase</keyword>
<evidence type="ECO:0000256" key="2">
    <source>
        <dbReference type="ARBA" id="ARBA00022573"/>
    </source>
</evidence>
<dbReference type="Proteomes" id="UP000246278">
    <property type="component" value="Unassembled WGS sequence"/>
</dbReference>
<comment type="caution">
    <text evidence="4">The sequence shown here is derived from an EMBL/GenBank/DDBJ whole genome shotgun (WGS) entry which is preliminary data.</text>
</comment>
<accession>A0A317TBA8</accession>
<reference evidence="5" key="1">
    <citation type="submission" date="2017-10" db="EMBL/GenBank/DDBJ databases">
        <authorList>
            <person name="Gaisin V.A."/>
            <person name="Rysina M.S."/>
            <person name="Grouzdev D.S."/>
        </authorList>
    </citation>
    <scope>NUCLEOTIDE SEQUENCE [LARGE SCALE GENOMIC DNA]</scope>
    <source>
        <strain evidence="5">V1</strain>
    </source>
</reference>
<dbReference type="UniPathway" id="UPA00148"/>
<evidence type="ECO:0000313" key="5">
    <source>
        <dbReference type="Proteomes" id="UP000246278"/>
    </source>
</evidence>